<protein>
    <submittedName>
        <fullName evidence="2">Tellurite resistance protein TerB</fullName>
    </submittedName>
</protein>
<dbReference type="AlphaFoldDB" id="A0A495D1N6"/>
<feature type="domain" description="Co-chaperone DjlA N-terminal" evidence="1">
    <location>
        <begin position="145"/>
        <end position="246"/>
    </location>
</feature>
<name>A0A495D1N6_9PROT</name>
<dbReference type="InterPro" id="IPR029024">
    <property type="entry name" value="TerB-like"/>
</dbReference>
<dbReference type="OrthoDB" id="7173212at2"/>
<evidence type="ECO:0000313" key="2">
    <source>
        <dbReference type="EMBL" id="RKQ95454.1"/>
    </source>
</evidence>
<proteinExistence type="predicted"/>
<gene>
    <name evidence="2" type="ORF">C7435_2556</name>
</gene>
<dbReference type="RefSeq" id="WP_147422695.1">
    <property type="nucleotide sequence ID" value="NZ_RBIM01000006.1"/>
</dbReference>
<dbReference type="Proteomes" id="UP000273675">
    <property type="component" value="Unassembled WGS sequence"/>
</dbReference>
<evidence type="ECO:0000313" key="3">
    <source>
        <dbReference type="Proteomes" id="UP000273675"/>
    </source>
</evidence>
<comment type="caution">
    <text evidence="2">The sequence shown here is derived from an EMBL/GenBank/DDBJ whole genome shotgun (WGS) entry which is preliminary data.</text>
</comment>
<reference evidence="2 3" key="1">
    <citation type="submission" date="2018-10" db="EMBL/GenBank/DDBJ databases">
        <title>Genomic Encyclopedia of Type Strains, Phase IV (KMG-IV): sequencing the most valuable type-strain genomes for metagenomic binning, comparative biology and taxonomic classification.</title>
        <authorList>
            <person name="Goeker M."/>
        </authorList>
    </citation>
    <scope>NUCLEOTIDE SEQUENCE [LARGE SCALE GENOMIC DNA]</scope>
    <source>
        <strain evidence="2 3">DSM 4734</strain>
    </source>
</reference>
<dbReference type="Gene3D" id="1.10.3680.10">
    <property type="entry name" value="TerB-like"/>
    <property type="match status" value="1"/>
</dbReference>
<dbReference type="Pfam" id="PF05099">
    <property type="entry name" value="TerB"/>
    <property type="match status" value="1"/>
</dbReference>
<organism evidence="2 3">
    <name type="scientific">Maricaulis maris</name>
    <dbReference type="NCBI Taxonomy" id="74318"/>
    <lineage>
        <taxon>Bacteria</taxon>
        <taxon>Pseudomonadati</taxon>
        <taxon>Pseudomonadota</taxon>
        <taxon>Alphaproteobacteria</taxon>
        <taxon>Maricaulales</taxon>
        <taxon>Maricaulaceae</taxon>
        <taxon>Maricaulis</taxon>
    </lineage>
</organism>
<accession>A0A495D1N6</accession>
<sequence length="259" mass="28818">MLHVFERDLPSVSARPARLPDADGMVVTPDTSIGRDAVSLEDQYFGIVYEDSDGFESTRAVIARKIKFNRDGIPLLCAFCCEREAYREFRMDRIVECWDAETGEYAEARAFLLEVIGFDKLALAAAEDVSLEKMEHVFAMIRPHVVLLGALSKCDHYMHKAEVTEIVRHVLSVADCMSLSDDEIKRVHTRVRRVRPSPDSVDAALDELRRRPPAQVVAFIAAAVAVVKADGKVKDDEIAMLDDLALELTGLGVEDLMPG</sequence>
<evidence type="ECO:0000259" key="1">
    <source>
        <dbReference type="Pfam" id="PF05099"/>
    </source>
</evidence>
<dbReference type="InterPro" id="IPR007791">
    <property type="entry name" value="DjlA_N"/>
</dbReference>
<dbReference type="SUPFAM" id="SSF158682">
    <property type="entry name" value="TerB-like"/>
    <property type="match status" value="1"/>
</dbReference>
<dbReference type="EMBL" id="RBIM01000006">
    <property type="protein sequence ID" value="RKQ95454.1"/>
    <property type="molecule type" value="Genomic_DNA"/>
</dbReference>